<name>A0A227J8V3_VIBPH</name>
<accession>A0A227J8V3</accession>
<evidence type="ECO:0000313" key="2">
    <source>
        <dbReference type="Proteomes" id="UP000214596"/>
    </source>
</evidence>
<comment type="caution">
    <text evidence="1">The sequence shown here is derived from an EMBL/GenBank/DDBJ whole genome shotgun (WGS) entry which is preliminary data.</text>
</comment>
<dbReference type="Gene3D" id="3.40.190.10">
    <property type="entry name" value="Periplasmic binding protein-like II"/>
    <property type="match status" value="1"/>
</dbReference>
<sequence>NELMEAILNQKQKPSKAAQAWLNANADKIEAWLKDVKTVDGQDAKAAISAYLKTNA</sequence>
<dbReference type="Proteomes" id="UP000214596">
    <property type="component" value="Unassembled WGS sequence"/>
</dbReference>
<protein>
    <submittedName>
        <fullName evidence="1">Glycine/betaine ABC transporter substrate-binding protein</fullName>
    </submittedName>
</protein>
<feature type="non-terminal residue" evidence="1">
    <location>
        <position position="1"/>
    </location>
</feature>
<gene>
    <name evidence="1" type="ORF">CA163_21320</name>
</gene>
<proteinExistence type="predicted"/>
<dbReference type="SUPFAM" id="SSF53850">
    <property type="entry name" value="Periplasmic binding protein-like II"/>
    <property type="match status" value="1"/>
</dbReference>
<reference evidence="1 2" key="1">
    <citation type="journal article" date="2017" name="Appl. Environ. Microbiol.">
        <title>Parallel evolution of two clades of a major Atlantic endemic Vibrio parahaemolyticus pathogen lineage by independent acquisition of related pathogenicity islands.</title>
        <authorList>
            <person name="Xu F."/>
            <person name="Gonzalez-Escalona N."/>
            <person name="Drees K.P."/>
            <person name="Sebra R.P."/>
            <person name="Cooper V.S."/>
            <person name="Jones S.H."/>
            <person name="Whistler C.A."/>
        </authorList>
    </citation>
    <scope>NUCLEOTIDE SEQUENCE [LARGE SCALE GENOMIC DNA]</scope>
    <source>
        <strain evidence="1 2">MAVP-3</strain>
    </source>
</reference>
<dbReference type="AlphaFoldDB" id="A0A227J8V3"/>
<evidence type="ECO:0000313" key="1">
    <source>
        <dbReference type="EMBL" id="OXE30825.1"/>
    </source>
</evidence>
<organism evidence="1 2">
    <name type="scientific">Vibrio parahaemolyticus</name>
    <dbReference type="NCBI Taxonomy" id="670"/>
    <lineage>
        <taxon>Bacteria</taxon>
        <taxon>Pseudomonadati</taxon>
        <taxon>Pseudomonadota</taxon>
        <taxon>Gammaproteobacteria</taxon>
        <taxon>Vibrionales</taxon>
        <taxon>Vibrionaceae</taxon>
        <taxon>Vibrio</taxon>
    </lineage>
</organism>
<dbReference type="EMBL" id="NIXT01001828">
    <property type="protein sequence ID" value="OXE30825.1"/>
    <property type="molecule type" value="Genomic_DNA"/>
</dbReference>